<keyword evidence="8" id="KW-0275">Fatty acid biosynthesis</keyword>
<evidence type="ECO:0000313" key="9">
    <source>
        <dbReference type="EMBL" id="OIQ99182.1"/>
    </source>
</evidence>
<keyword evidence="6" id="KW-0520">NAD</keyword>
<proteinExistence type="inferred from homology"/>
<evidence type="ECO:0000256" key="7">
    <source>
        <dbReference type="ARBA" id="ARBA00023098"/>
    </source>
</evidence>
<dbReference type="EC" id="1.3.1.9" evidence="9"/>
<keyword evidence="3" id="KW-0444">Lipid biosynthesis</keyword>
<evidence type="ECO:0000256" key="8">
    <source>
        <dbReference type="ARBA" id="ARBA00023160"/>
    </source>
</evidence>
<protein>
    <submittedName>
        <fullName evidence="9">Enoyl-[acyl-carrier-protein] reductase FabI</fullName>
        <ecNumber evidence="9">1.3.1.9</ecNumber>
    </submittedName>
</protein>
<dbReference type="PANTHER" id="PTHR43159">
    <property type="entry name" value="ENOYL-[ACYL-CARRIER-PROTEIN] REDUCTASE"/>
    <property type="match status" value="1"/>
</dbReference>
<keyword evidence="7" id="KW-0443">Lipid metabolism</keyword>
<dbReference type="CDD" id="cd05372">
    <property type="entry name" value="ENR_SDR"/>
    <property type="match status" value="1"/>
</dbReference>
<keyword evidence="4" id="KW-0276">Fatty acid metabolism</keyword>
<comment type="pathway">
    <text evidence="1">Lipid metabolism; fatty acid biosynthesis.</text>
</comment>
<keyword evidence="5 9" id="KW-0560">Oxidoreductase</keyword>
<dbReference type="FunFam" id="3.40.50.720:FF:000054">
    <property type="entry name" value="Enoyl-[acyl-carrier-protein] reductase [NADH]"/>
    <property type="match status" value="1"/>
</dbReference>
<dbReference type="InterPro" id="IPR002347">
    <property type="entry name" value="SDR_fam"/>
</dbReference>
<dbReference type="PIRSF" id="PIRSF000094">
    <property type="entry name" value="Enoyl-ACP_rdct"/>
    <property type="match status" value="1"/>
</dbReference>
<organism evidence="9">
    <name type="scientific">mine drainage metagenome</name>
    <dbReference type="NCBI Taxonomy" id="410659"/>
    <lineage>
        <taxon>unclassified sequences</taxon>
        <taxon>metagenomes</taxon>
        <taxon>ecological metagenomes</taxon>
    </lineage>
</organism>
<evidence type="ECO:0000256" key="4">
    <source>
        <dbReference type="ARBA" id="ARBA00022832"/>
    </source>
</evidence>
<dbReference type="GO" id="GO:0004318">
    <property type="term" value="F:enoyl-[acyl-carrier-protein] reductase (NADH) activity"/>
    <property type="evidence" value="ECO:0007669"/>
    <property type="project" value="UniProtKB-EC"/>
</dbReference>
<comment type="caution">
    <text evidence="9">The sequence shown here is derived from an EMBL/GenBank/DDBJ whole genome shotgun (WGS) entry which is preliminary data.</text>
</comment>
<dbReference type="PRINTS" id="PR00081">
    <property type="entry name" value="GDHRDH"/>
</dbReference>
<dbReference type="PANTHER" id="PTHR43159:SF2">
    <property type="entry name" value="ENOYL-[ACYL-CARRIER-PROTEIN] REDUCTASE [NADH], CHLOROPLASTIC"/>
    <property type="match status" value="1"/>
</dbReference>
<dbReference type="Pfam" id="PF13561">
    <property type="entry name" value="adh_short_C2"/>
    <property type="match status" value="1"/>
</dbReference>
<dbReference type="SUPFAM" id="SSF51735">
    <property type="entry name" value="NAD(P)-binding Rossmann-fold domains"/>
    <property type="match status" value="1"/>
</dbReference>
<evidence type="ECO:0000256" key="5">
    <source>
        <dbReference type="ARBA" id="ARBA00023002"/>
    </source>
</evidence>
<dbReference type="FunFam" id="1.10.8.400:FF:000001">
    <property type="entry name" value="Enoyl-[acyl-carrier-protein] reductase [NADH]"/>
    <property type="match status" value="1"/>
</dbReference>
<dbReference type="InterPro" id="IPR014358">
    <property type="entry name" value="Enoyl-ACP_Rdtase_NADH"/>
</dbReference>
<evidence type="ECO:0000256" key="6">
    <source>
        <dbReference type="ARBA" id="ARBA00023027"/>
    </source>
</evidence>
<sequence>MGFLTGKRILITGLLSNRSIAYGIAKAMHREGAELAFTYQNERVQERVTKLATEFDSRLLYGCDVAEDSQIDALFAGIGKEWGALDGVVHSIAYAPNEALEGDFLNGISREAFRVALEVSAYSFPALAKGARPLLAGRNGSLLTLSYLGAVRTMPNYNLMGLAKASLEASVRYLAACLGPEGTRVNAVSAGPIKTLAAAGVANFGKLLSYNSHHAPLRRNVTIEEVGNAAAFLCSDLASGITGEILYVDAGFNTTALGNAEPNGTSS</sequence>
<name>A0A1J5RT79_9ZZZZ</name>
<dbReference type="AlphaFoldDB" id="A0A1J5RT79"/>
<comment type="similarity">
    <text evidence="2">Belongs to the short-chain dehydrogenases/reductases (SDR) family. FabI subfamily.</text>
</comment>
<dbReference type="Gene3D" id="3.40.50.720">
    <property type="entry name" value="NAD(P)-binding Rossmann-like Domain"/>
    <property type="match status" value="1"/>
</dbReference>
<accession>A0A1J5RT79</accession>
<dbReference type="Gene3D" id="1.10.8.400">
    <property type="entry name" value="Enoyl acyl carrier protein reductase"/>
    <property type="match status" value="1"/>
</dbReference>
<reference evidence="9" key="1">
    <citation type="submission" date="2016-10" db="EMBL/GenBank/DDBJ databases">
        <title>Sequence of Gallionella enrichment culture.</title>
        <authorList>
            <person name="Poehlein A."/>
            <person name="Muehling M."/>
            <person name="Daniel R."/>
        </authorList>
    </citation>
    <scope>NUCLEOTIDE SEQUENCE</scope>
</reference>
<dbReference type="InterPro" id="IPR036291">
    <property type="entry name" value="NAD(P)-bd_dom_sf"/>
</dbReference>
<dbReference type="GO" id="GO:0006633">
    <property type="term" value="P:fatty acid biosynthetic process"/>
    <property type="evidence" value="ECO:0007669"/>
    <property type="project" value="UniProtKB-KW"/>
</dbReference>
<evidence type="ECO:0000256" key="1">
    <source>
        <dbReference type="ARBA" id="ARBA00005194"/>
    </source>
</evidence>
<gene>
    <name evidence="9" type="primary">fabI_5</name>
    <name evidence="9" type="ORF">GALL_187640</name>
</gene>
<evidence type="ECO:0000256" key="2">
    <source>
        <dbReference type="ARBA" id="ARBA00009233"/>
    </source>
</evidence>
<dbReference type="EMBL" id="MLJW01000109">
    <property type="protein sequence ID" value="OIQ99182.1"/>
    <property type="molecule type" value="Genomic_DNA"/>
</dbReference>
<evidence type="ECO:0000256" key="3">
    <source>
        <dbReference type="ARBA" id="ARBA00022516"/>
    </source>
</evidence>